<evidence type="ECO:0000313" key="2">
    <source>
        <dbReference type="EMBL" id="KAK4449407.1"/>
    </source>
</evidence>
<dbReference type="AlphaFoldDB" id="A0AAV9GPR8"/>
<sequence>MARIWYIFRTSRRWRYDTTGAVPPSRRERYSSLHLGEDEAGAEMPFRRVLPALRSTTAPPYRCGSFRTTLSDSAVPNPHPLYGETDDYDDIDSALAFDDDMCVTIEQCPFQHGTNRILTISNACLAAESDVLPTSPTSEVPPTTTHTATSPKRRLSTKLSSVFSSSSLRQKPPKRPRMQESRSSYAAEVIYDPSTDFFIISPTSTSKIRTYSPSDVRANGRRMRAQSSPSAASRRVLQAAMRPIAAMKRRCGAAMGTRRSDLAREKGSLGLGMGLGKGRGTKCVVVGT</sequence>
<feature type="region of interest" description="Disordered" evidence="1">
    <location>
        <begin position="132"/>
        <end position="184"/>
    </location>
</feature>
<evidence type="ECO:0000256" key="1">
    <source>
        <dbReference type="SAM" id="MobiDB-lite"/>
    </source>
</evidence>
<reference evidence="2" key="1">
    <citation type="journal article" date="2023" name="Mol. Phylogenet. Evol.">
        <title>Genome-scale phylogeny and comparative genomics of the fungal order Sordariales.</title>
        <authorList>
            <person name="Hensen N."/>
            <person name="Bonometti L."/>
            <person name="Westerberg I."/>
            <person name="Brannstrom I.O."/>
            <person name="Guillou S."/>
            <person name="Cros-Aarteil S."/>
            <person name="Calhoun S."/>
            <person name="Haridas S."/>
            <person name="Kuo A."/>
            <person name="Mondo S."/>
            <person name="Pangilinan J."/>
            <person name="Riley R."/>
            <person name="LaButti K."/>
            <person name="Andreopoulos B."/>
            <person name="Lipzen A."/>
            <person name="Chen C."/>
            <person name="Yan M."/>
            <person name="Daum C."/>
            <person name="Ng V."/>
            <person name="Clum A."/>
            <person name="Steindorff A."/>
            <person name="Ohm R.A."/>
            <person name="Martin F."/>
            <person name="Silar P."/>
            <person name="Natvig D.O."/>
            <person name="Lalanne C."/>
            <person name="Gautier V."/>
            <person name="Ament-Velasquez S.L."/>
            <person name="Kruys A."/>
            <person name="Hutchinson M.I."/>
            <person name="Powell A.J."/>
            <person name="Barry K."/>
            <person name="Miller A.N."/>
            <person name="Grigoriev I.V."/>
            <person name="Debuchy R."/>
            <person name="Gladieux P."/>
            <person name="Hiltunen Thoren M."/>
            <person name="Johannesson H."/>
        </authorList>
    </citation>
    <scope>NUCLEOTIDE SEQUENCE</scope>
    <source>
        <strain evidence="2">PSN243</strain>
    </source>
</reference>
<accession>A0AAV9GPR8</accession>
<gene>
    <name evidence="2" type="ORF">QBC34DRAFT_404841</name>
</gene>
<comment type="caution">
    <text evidence="2">The sequence shown here is derived from an EMBL/GenBank/DDBJ whole genome shotgun (WGS) entry which is preliminary data.</text>
</comment>
<keyword evidence="3" id="KW-1185">Reference proteome</keyword>
<organism evidence="2 3">
    <name type="scientific">Podospora aff. communis PSN243</name>
    <dbReference type="NCBI Taxonomy" id="3040156"/>
    <lineage>
        <taxon>Eukaryota</taxon>
        <taxon>Fungi</taxon>
        <taxon>Dikarya</taxon>
        <taxon>Ascomycota</taxon>
        <taxon>Pezizomycotina</taxon>
        <taxon>Sordariomycetes</taxon>
        <taxon>Sordariomycetidae</taxon>
        <taxon>Sordariales</taxon>
        <taxon>Podosporaceae</taxon>
        <taxon>Podospora</taxon>
    </lineage>
</organism>
<feature type="compositionally biased region" description="Low complexity" evidence="1">
    <location>
        <begin position="133"/>
        <end position="150"/>
    </location>
</feature>
<protein>
    <submittedName>
        <fullName evidence="2">Uncharacterized protein</fullName>
    </submittedName>
</protein>
<dbReference type="EMBL" id="MU865937">
    <property type="protein sequence ID" value="KAK4449407.1"/>
    <property type="molecule type" value="Genomic_DNA"/>
</dbReference>
<dbReference type="Proteomes" id="UP001321760">
    <property type="component" value="Unassembled WGS sequence"/>
</dbReference>
<proteinExistence type="predicted"/>
<feature type="compositionally biased region" description="Low complexity" evidence="1">
    <location>
        <begin position="157"/>
        <end position="168"/>
    </location>
</feature>
<name>A0AAV9GPR8_9PEZI</name>
<reference evidence="2" key="2">
    <citation type="submission" date="2023-05" db="EMBL/GenBank/DDBJ databases">
        <authorList>
            <consortium name="Lawrence Berkeley National Laboratory"/>
            <person name="Steindorff A."/>
            <person name="Hensen N."/>
            <person name="Bonometti L."/>
            <person name="Westerberg I."/>
            <person name="Brannstrom I.O."/>
            <person name="Guillou S."/>
            <person name="Cros-Aarteil S."/>
            <person name="Calhoun S."/>
            <person name="Haridas S."/>
            <person name="Kuo A."/>
            <person name="Mondo S."/>
            <person name="Pangilinan J."/>
            <person name="Riley R."/>
            <person name="Labutti K."/>
            <person name="Andreopoulos B."/>
            <person name="Lipzen A."/>
            <person name="Chen C."/>
            <person name="Yanf M."/>
            <person name="Daum C."/>
            <person name="Ng V."/>
            <person name="Clum A."/>
            <person name="Ohm R."/>
            <person name="Martin F."/>
            <person name="Silar P."/>
            <person name="Natvig D."/>
            <person name="Lalanne C."/>
            <person name="Gautier V."/>
            <person name="Ament-Velasquez S.L."/>
            <person name="Kruys A."/>
            <person name="Hutchinson M.I."/>
            <person name="Powell A.J."/>
            <person name="Barry K."/>
            <person name="Miller A.N."/>
            <person name="Grigoriev I.V."/>
            <person name="Debuchy R."/>
            <person name="Gladieux P."/>
            <person name="Thoren M.H."/>
            <person name="Johannesson H."/>
        </authorList>
    </citation>
    <scope>NUCLEOTIDE SEQUENCE</scope>
    <source>
        <strain evidence="2">PSN243</strain>
    </source>
</reference>
<evidence type="ECO:0000313" key="3">
    <source>
        <dbReference type="Proteomes" id="UP001321760"/>
    </source>
</evidence>